<feature type="chain" id="PRO_5046743273" description="DUF642 domain-containing protein" evidence="1">
    <location>
        <begin position="22"/>
        <end position="141"/>
    </location>
</feature>
<gene>
    <name evidence="2" type="ORF">PN838_02960</name>
</gene>
<keyword evidence="1" id="KW-0732">Signal</keyword>
<reference evidence="2 3" key="1">
    <citation type="submission" date="2023-01" db="EMBL/GenBank/DDBJ databases">
        <title>Psychrosphaera sp. nov., isolated from marine algae.</title>
        <authorList>
            <person name="Bayburt H."/>
            <person name="Choi B.J."/>
            <person name="Kim J.M."/>
            <person name="Choi D.G."/>
            <person name="Jeon C.O."/>
        </authorList>
    </citation>
    <scope>NUCLEOTIDE SEQUENCE [LARGE SCALE GENOMIC DNA]</scope>
    <source>
        <strain evidence="2 3">G1-22</strain>
    </source>
</reference>
<organism evidence="2 3">
    <name type="scientific">Psychrosphaera algicola</name>
    <dbReference type="NCBI Taxonomy" id="3023714"/>
    <lineage>
        <taxon>Bacteria</taxon>
        <taxon>Pseudomonadati</taxon>
        <taxon>Pseudomonadota</taxon>
        <taxon>Gammaproteobacteria</taxon>
        <taxon>Alteromonadales</taxon>
        <taxon>Pseudoalteromonadaceae</taxon>
        <taxon>Psychrosphaera</taxon>
    </lineage>
</organism>
<evidence type="ECO:0000256" key="1">
    <source>
        <dbReference type="SAM" id="SignalP"/>
    </source>
</evidence>
<comment type="caution">
    <text evidence="2">The sequence shown here is derived from an EMBL/GenBank/DDBJ whole genome shotgun (WGS) entry which is preliminary data.</text>
</comment>
<evidence type="ECO:0000313" key="3">
    <source>
        <dbReference type="Proteomes" id="UP001528411"/>
    </source>
</evidence>
<evidence type="ECO:0008006" key="4">
    <source>
        <dbReference type="Google" id="ProtNLM"/>
    </source>
</evidence>
<evidence type="ECO:0000313" key="2">
    <source>
        <dbReference type="EMBL" id="MDC2887973.1"/>
    </source>
</evidence>
<accession>A0ABT5F8W2</accession>
<sequence>MLKRTLFTFVLALIISSQVNATIIVDAEFEQGQNGLVSNGGWYSTSSQAPYFGGTANPEGDWVAHATTGSQDIYTNDISNGDYTIQEGAYTIYFNAGNWSNESFLNFDITFAGMNENLATTSTKNMLRFGPMGVMEFYMGS</sequence>
<keyword evidence="3" id="KW-1185">Reference proteome</keyword>
<feature type="signal peptide" evidence="1">
    <location>
        <begin position="1"/>
        <end position="21"/>
    </location>
</feature>
<dbReference type="Proteomes" id="UP001528411">
    <property type="component" value="Unassembled WGS sequence"/>
</dbReference>
<dbReference type="EMBL" id="JAQOMS010000002">
    <property type="protein sequence ID" value="MDC2887973.1"/>
    <property type="molecule type" value="Genomic_DNA"/>
</dbReference>
<name>A0ABT5F8W2_9GAMM</name>
<dbReference type="RefSeq" id="WP_272179719.1">
    <property type="nucleotide sequence ID" value="NZ_JAQOMS010000002.1"/>
</dbReference>
<protein>
    <recommendedName>
        <fullName evidence="4">DUF642 domain-containing protein</fullName>
    </recommendedName>
</protein>
<proteinExistence type="predicted"/>